<evidence type="ECO:0000313" key="1">
    <source>
        <dbReference type="EnsemblPlants" id="LPERR01G08630.1"/>
    </source>
</evidence>
<dbReference type="Proteomes" id="UP000032180">
    <property type="component" value="Chromosome 1"/>
</dbReference>
<dbReference type="PANTHER" id="PTHR47926">
    <property type="entry name" value="PENTATRICOPEPTIDE REPEAT-CONTAINING PROTEIN"/>
    <property type="match status" value="1"/>
</dbReference>
<dbReference type="AlphaFoldDB" id="A0A0D9UYZ1"/>
<dbReference type="InterPro" id="IPR011990">
    <property type="entry name" value="TPR-like_helical_dom_sf"/>
</dbReference>
<dbReference type="STRING" id="77586.A0A0D9UYZ1"/>
<evidence type="ECO:0000313" key="2">
    <source>
        <dbReference type="Proteomes" id="UP000032180"/>
    </source>
</evidence>
<dbReference type="InterPro" id="IPR046960">
    <property type="entry name" value="PPR_At4g14850-like_plant"/>
</dbReference>
<accession>A0A0D9UYZ1</accession>
<protein>
    <recommendedName>
        <fullName evidence="3">DYW domain-containing protein</fullName>
    </recommendedName>
</protein>
<reference evidence="1" key="3">
    <citation type="submission" date="2015-04" db="UniProtKB">
        <authorList>
            <consortium name="EnsemblPlants"/>
        </authorList>
    </citation>
    <scope>IDENTIFICATION</scope>
</reference>
<dbReference type="HOGENOM" id="CLU_2310084_0_0_1"/>
<dbReference type="PANTHER" id="PTHR47926:SF537">
    <property type="entry name" value="PENTACOTRIPEPTIDE-REPEAT REGION OF PRORP DOMAIN-CONTAINING PROTEIN"/>
    <property type="match status" value="1"/>
</dbReference>
<dbReference type="Gramene" id="LPERR01G08630.1">
    <property type="protein sequence ID" value="LPERR01G08630.1"/>
    <property type="gene ID" value="LPERR01G08630"/>
</dbReference>
<reference evidence="1 2" key="1">
    <citation type="submission" date="2012-08" db="EMBL/GenBank/DDBJ databases">
        <title>Oryza genome evolution.</title>
        <authorList>
            <person name="Wing R.A."/>
        </authorList>
    </citation>
    <scope>NUCLEOTIDE SEQUENCE</scope>
</reference>
<keyword evidence="2" id="KW-1185">Reference proteome</keyword>
<name>A0A0D9UYZ1_9ORYZ</name>
<evidence type="ECO:0008006" key="3">
    <source>
        <dbReference type="Google" id="ProtNLM"/>
    </source>
</evidence>
<dbReference type="Gene3D" id="1.25.40.10">
    <property type="entry name" value="Tetratricopeptide repeat domain"/>
    <property type="match status" value="1"/>
</dbReference>
<dbReference type="GO" id="GO:0003723">
    <property type="term" value="F:RNA binding"/>
    <property type="evidence" value="ECO:0007669"/>
    <property type="project" value="InterPro"/>
</dbReference>
<dbReference type="EnsemblPlants" id="LPERR01G08630.1">
    <property type="protein sequence ID" value="LPERR01G08630.1"/>
    <property type="gene ID" value="LPERR01G08630"/>
</dbReference>
<proteinExistence type="predicted"/>
<organism evidence="1 2">
    <name type="scientific">Leersia perrieri</name>
    <dbReference type="NCBI Taxonomy" id="77586"/>
    <lineage>
        <taxon>Eukaryota</taxon>
        <taxon>Viridiplantae</taxon>
        <taxon>Streptophyta</taxon>
        <taxon>Embryophyta</taxon>
        <taxon>Tracheophyta</taxon>
        <taxon>Spermatophyta</taxon>
        <taxon>Magnoliopsida</taxon>
        <taxon>Liliopsida</taxon>
        <taxon>Poales</taxon>
        <taxon>Poaceae</taxon>
        <taxon>BOP clade</taxon>
        <taxon>Oryzoideae</taxon>
        <taxon>Oryzeae</taxon>
        <taxon>Oryzinae</taxon>
        <taxon>Leersia</taxon>
    </lineage>
</organism>
<dbReference type="GO" id="GO:0009451">
    <property type="term" value="P:RNA modification"/>
    <property type="evidence" value="ECO:0007669"/>
    <property type="project" value="InterPro"/>
</dbReference>
<reference evidence="2" key="2">
    <citation type="submission" date="2013-12" db="EMBL/GenBank/DDBJ databases">
        <authorList>
            <person name="Yu Y."/>
            <person name="Lee S."/>
            <person name="de Baynast K."/>
            <person name="Wissotski M."/>
            <person name="Liu L."/>
            <person name="Talag J."/>
            <person name="Goicoechea J."/>
            <person name="Angelova A."/>
            <person name="Jetty R."/>
            <person name="Kudrna D."/>
            <person name="Golser W."/>
            <person name="Rivera L."/>
            <person name="Zhang J."/>
            <person name="Wing R."/>
        </authorList>
    </citation>
    <scope>NUCLEOTIDE SEQUENCE</scope>
</reference>
<sequence length="100" mass="11366">MKIHASTVKIGLERDVFVRNSLVVMYLKCSSICKPEALEIFQDMNHNFDQPDQITYIGLHARMLVKGRYFSKLLEEDPSVDLKHCSCMVDAESSGNLKTS</sequence>